<evidence type="ECO:0000313" key="2">
    <source>
        <dbReference type="Proteomes" id="UP000054302"/>
    </source>
</evidence>
<proteinExistence type="predicted"/>
<evidence type="ECO:0000313" key="1">
    <source>
        <dbReference type="EMBL" id="KIV92246.1"/>
    </source>
</evidence>
<dbReference type="GeneID" id="27324548"/>
<sequence length="127" mass="13989">MRLYLLGQVWVPTQQRPSTNTTHQPLCLHHRHALRLSRPRCPVLGPLDFLTAPSSMLGRRYQATHASMTSRPGTSLGICAWKNVKTGTTKYKSTTTLFVPRASPLPAAAEPGRSMVTTHIPSFLSLA</sequence>
<reference evidence="1 2" key="1">
    <citation type="submission" date="2015-01" db="EMBL/GenBank/DDBJ databases">
        <title>The Genome Sequence of Exophiala mesophila CBS40295.</title>
        <authorList>
            <consortium name="The Broad Institute Genomics Platform"/>
            <person name="Cuomo C."/>
            <person name="de Hoog S."/>
            <person name="Gorbushina A."/>
            <person name="Stielow B."/>
            <person name="Teixiera M."/>
            <person name="Abouelleil A."/>
            <person name="Chapman S.B."/>
            <person name="Priest M."/>
            <person name="Young S.K."/>
            <person name="Wortman J."/>
            <person name="Nusbaum C."/>
            <person name="Birren B."/>
        </authorList>
    </citation>
    <scope>NUCLEOTIDE SEQUENCE [LARGE SCALE GENOMIC DNA]</scope>
    <source>
        <strain evidence="1 2">CBS 40295</strain>
    </source>
</reference>
<dbReference type="HOGENOM" id="CLU_1970588_0_0_1"/>
<dbReference type="EMBL" id="KN847523">
    <property type="protein sequence ID" value="KIV92246.1"/>
    <property type="molecule type" value="Genomic_DNA"/>
</dbReference>
<dbReference type="VEuPathDB" id="FungiDB:PV10_06703"/>
<dbReference type="RefSeq" id="XP_016223820.1">
    <property type="nucleotide sequence ID" value="XM_016371527.1"/>
</dbReference>
<keyword evidence="2" id="KW-1185">Reference proteome</keyword>
<organism evidence="1 2">
    <name type="scientific">Exophiala mesophila</name>
    <name type="common">Black yeast-like fungus</name>
    <dbReference type="NCBI Taxonomy" id="212818"/>
    <lineage>
        <taxon>Eukaryota</taxon>
        <taxon>Fungi</taxon>
        <taxon>Dikarya</taxon>
        <taxon>Ascomycota</taxon>
        <taxon>Pezizomycotina</taxon>
        <taxon>Eurotiomycetes</taxon>
        <taxon>Chaetothyriomycetidae</taxon>
        <taxon>Chaetothyriales</taxon>
        <taxon>Herpotrichiellaceae</taxon>
        <taxon>Exophiala</taxon>
    </lineage>
</organism>
<protein>
    <submittedName>
        <fullName evidence="1">Uncharacterized protein</fullName>
    </submittedName>
</protein>
<accession>A0A0D1XVD6</accession>
<dbReference type="Proteomes" id="UP000054302">
    <property type="component" value="Unassembled WGS sequence"/>
</dbReference>
<dbReference type="AlphaFoldDB" id="A0A0D1XVD6"/>
<name>A0A0D1XVD6_EXOME</name>
<gene>
    <name evidence="1" type="ORF">PV10_06703</name>
</gene>